<dbReference type="InterPro" id="IPR007197">
    <property type="entry name" value="rSAM"/>
</dbReference>
<evidence type="ECO:0000256" key="2">
    <source>
        <dbReference type="ARBA" id="ARBA00022723"/>
    </source>
</evidence>
<keyword evidence="7" id="KW-1185">Reference proteome</keyword>
<dbReference type="PANTHER" id="PTHR11228:SF22">
    <property type="entry name" value="PEPTIDE BIOSYNTHESIS PROTEIN YYDG-RELATED"/>
    <property type="match status" value="1"/>
</dbReference>
<evidence type="ECO:0000259" key="5">
    <source>
        <dbReference type="PROSITE" id="PS51918"/>
    </source>
</evidence>
<keyword evidence="2" id="KW-0479">Metal-binding</keyword>
<dbReference type="SFLD" id="SFLDG01067">
    <property type="entry name" value="SPASM/twitch_domain_containing"/>
    <property type="match status" value="1"/>
</dbReference>
<dbReference type="Proteomes" id="UP000186465">
    <property type="component" value="Unassembled WGS sequence"/>
</dbReference>
<protein>
    <recommendedName>
        <fullName evidence="5">Radical SAM core domain-containing protein</fullName>
    </recommendedName>
</protein>
<dbReference type="GO" id="GO:0003824">
    <property type="term" value="F:catalytic activity"/>
    <property type="evidence" value="ECO:0007669"/>
    <property type="project" value="InterPro"/>
</dbReference>
<gene>
    <name evidence="6" type="ORF">BM477_07325</name>
</gene>
<comment type="caution">
    <text evidence="6">The sequence shown here is derived from an EMBL/GenBank/DDBJ whole genome shotgun (WGS) entry which is preliminary data.</text>
</comment>
<dbReference type="Gene3D" id="3.20.20.70">
    <property type="entry name" value="Aldolase class I"/>
    <property type="match status" value="1"/>
</dbReference>
<dbReference type="EMBL" id="MPDM01000009">
    <property type="protein sequence ID" value="OKL46233.1"/>
    <property type="molecule type" value="Genomic_DNA"/>
</dbReference>
<dbReference type="RefSeq" id="WP_075362042.1">
    <property type="nucleotide sequence ID" value="NZ_MPDM01000009.1"/>
</dbReference>
<name>A0A1Q5PJX3_9ACTO</name>
<organism evidence="6 7">
    <name type="scientific">Boudabousia marimammalium</name>
    <dbReference type="NCBI Taxonomy" id="156892"/>
    <lineage>
        <taxon>Bacteria</taxon>
        <taxon>Bacillati</taxon>
        <taxon>Actinomycetota</taxon>
        <taxon>Actinomycetes</taxon>
        <taxon>Actinomycetales</taxon>
        <taxon>Actinomycetaceae</taxon>
        <taxon>Boudabousia</taxon>
    </lineage>
</organism>
<dbReference type="AlphaFoldDB" id="A0A1Q5PJX3"/>
<dbReference type="InterPro" id="IPR050377">
    <property type="entry name" value="Radical_SAM_PqqE_MftC-like"/>
</dbReference>
<keyword evidence="4" id="KW-0411">Iron-sulfur</keyword>
<dbReference type="GO" id="GO:0051536">
    <property type="term" value="F:iron-sulfur cluster binding"/>
    <property type="evidence" value="ECO:0007669"/>
    <property type="project" value="UniProtKB-KW"/>
</dbReference>
<evidence type="ECO:0000313" key="7">
    <source>
        <dbReference type="Proteomes" id="UP000186465"/>
    </source>
</evidence>
<dbReference type="STRING" id="156892.BM477_07325"/>
<dbReference type="PANTHER" id="PTHR11228">
    <property type="entry name" value="RADICAL SAM DOMAIN PROTEIN"/>
    <property type="match status" value="1"/>
</dbReference>
<evidence type="ECO:0000256" key="3">
    <source>
        <dbReference type="ARBA" id="ARBA00023004"/>
    </source>
</evidence>
<dbReference type="SFLD" id="SFLDS00029">
    <property type="entry name" value="Radical_SAM"/>
    <property type="match status" value="1"/>
</dbReference>
<dbReference type="PROSITE" id="PS51918">
    <property type="entry name" value="RADICAL_SAM"/>
    <property type="match status" value="1"/>
</dbReference>
<evidence type="ECO:0000256" key="1">
    <source>
        <dbReference type="ARBA" id="ARBA00022691"/>
    </source>
</evidence>
<dbReference type="InterPro" id="IPR013785">
    <property type="entry name" value="Aldolase_TIM"/>
</dbReference>
<feature type="domain" description="Radical SAM core" evidence="5">
    <location>
        <begin position="1"/>
        <end position="213"/>
    </location>
</feature>
<dbReference type="GO" id="GO:0046872">
    <property type="term" value="F:metal ion binding"/>
    <property type="evidence" value="ECO:0007669"/>
    <property type="project" value="UniProtKB-KW"/>
</dbReference>
<evidence type="ECO:0000256" key="4">
    <source>
        <dbReference type="ARBA" id="ARBA00023014"/>
    </source>
</evidence>
<dbReference type="OrthoDB" id="9810775at2"/>
<accession>A0A1Q5PJX3</accession>
<keyword evidence="1" id="KW-0949">S-adenosyl-L-methionine</keyword>
<dbReference type="InterPro" id="IPR058240">
    <property type="entry name" value="rSAM_sf"/>
</dbReference>
<dbReference type="CDD" id="cd01335">
    <property type="entry name" value="Radical_SAM"/>
    <property type="match status" value="1"/>
</dbReference>
<reference evidence="7" key="1">
    <citation type="submission" date="2016-11" db="EMBL/GenBank/DDBJ databases">
        <title>Actinomyces gypaetusis sp. nov. isolated from Gypaetus barbatus in Qinghai Tibet Plateau China.</title>
        <authorList>
            <person name="Meng X."/>
        </authorList>
    </citation>
    <scope>NUCLEOTIDE SEQUENCE [LARGE SCALE GENOMIC DNA]</scope>
    <source>
        <strain evidence="7">DSM 15383</strain>
    </source>
</reference>
<sequence length="322" mass="35502">MRQPQSVGINFSGTCNARCSHCCVSSAPTNRLSIEDNVVNKVIDDLIAHADVYEVGFTGGEPLLRKQRIFDLIKTVSSAGKQTTLTTNGFWGVTESSAREVVEGLESAGLSHLTISWDGYHAPYIKANRIRNALQAAKESRIPCILNMCVSRDDDGFDLLKQLGEATLGVKITRFPVVPCGTGRNIPSDQIIRRPIDSFLLRCPGYELIYHHDGFVYPCCSPPIFDTDMTLGQVGEVSHEEFIRRLERNALLAAIQKFGLSWLRDLMVRVNPRAKVAKIENAVSPCEICALMLSDAETLNMAAKFVIEAVTMSTFDVCPTDC</sequence>
<keyword evidence="3" id="KW-0408">Iron</keyword>
<dbReference type="SUPFAM" id="SSF102114">
    <property type="entry name" value="Radical SAM enzymes"/>
    <property type="match status" value="1"/>
</dbReference>
<dbReference type="Pfam" id="PF04055">
    <property type="entry name" value="Radical_SAM"/>
    <property type="match status" value="1"/>
</dbReference>
<evidence type="ECO:0000313" key="6">
    <source>
        <dbReference type="EMBL" id="OKL46233.1"/>
    </source>
</evidence>
<proteinExistence type="predicted"/>